<accession>A0A4Q7MUR8</accession>
<organism evidence="3 4">
    <name type="scientific">Pseudobacter ginsenosidimutans</name>
    <dbReference type="NCBI Taxonomy" id="661488"/>
    <lineage>
        <taxon>Bacteria</taxon>
        <taxon>Pseudomonadati</taxon>
        <taxon>Bacteroidota</taxon>
        <taxon>Chitinophagia</taxon>
        <taxon>Chitinophagales</taxon>
        <taxon>Chitinophagaceae</taxon>
        <taxon>Pseudobacter</taxon>
    </lineage>
</organism>
<keyword evidence="4" id="KW-1185">Reference proteome</keyword>
<evidence type="ECO:0000313" key="3">
    <source>
        <dbReference type="EMBL" id="RZS72652.1"/>
    </source>
</evidence>
<dbReference type="RefSeq" id="WP_130543048.1">
    <property type="nucleotide sequence ID" value="NZ_CP042431.1"/>
</dbReference>
<dbReference type="InterPro" id="IPR046219">
    <property type="entry name" value="DUF6252"/>
</dbReference>
<comment type="caution">
    <text evidence="3">The sequence shown here is derived from an EMBL/GenBank/DDBJ whole genome shotgun (WGS) entry which is preliminary data.</text>
</comment>
<protein>
    <recommendedName>
        <fullName evidence="5">Lipoprotein</fullName>
    </recommendedName>
</protein>
<dbReference type="PROSITE" id="PS51257">
    <property type="entry name" value="PROKAR_LIPOPROTEIN"/>
    <property type="match status" value="1"/>
</dbReference>
<proteinExistence type="predicted"/>
<evidence type="ECO:0000313" key="4">
    <source>
        <dbReference type="Proteomes" id="UP000293874"/>
    </source>
</evidence>
<evidence type="ECO:0000256" key="1">
    <source>
        <dbReference type="SAM" id="MobiDB-lite"/>
    </source>
</evidence>
<feature type="compositionally biased region" description="Low complexity" evidence="1">
    <location>
        <begin position="45"/>
        <end position="60"/>
    </location>
</feature>
<feature type="chain" id="PRO_5020749343" description="Lipoprotein" evidence="2">
    <location>
        <begin position="22"/>
        <end position="204"/>
    </location>
</feature>
<feature type="region of interest" description="Disordered" evidence="1">
    <location>
        <begin position="29"/>
        <end position="60"/>
    </location>
</feature>
<dbReference type="Proteomes" id="UP000293874">
    <property type="component" value="Unassembled WGS sequence"/>
</dbReference>
<feature type="signal peptide" evidence="2">
    <location>
        <begin position="1"/>
        <end position="21"/>
    </location>
</feature>
<evidence type="ECO:0000256" key="2">
    <source>
        <dbReference type="SAM" id="SignalP"/>
    </source>
</evidence>
<evidence type="ECO:0008006" key="5">
    <source>
        <dbReference type="Google" id="ProtNLM"/>
    </source>
</evidence>
<dbReference type="AlphaFoldDB" id="A0A4Q7MUR8"/>
<feature type="compositionally biased region" description="Polar residues" evidence="1">
    <location>
        <begin position="29"/>
        <end position="44"/>
    </location>
</feature>
<reference evidence="3 4" key="1">
    <citation type="submission" date="2019-02" db="EMBL/GenBank/DDBJ databases">
        <title>Genomic Encyclopedia of Type Strains, Phase IV (KMG-IV): sequencing the most valuable type-strain genomes for metagenomic binning, comparative biology and taxonomic classification.</title>
        <authorList>
            <person name="Goeker M."/>
        </authorList>
    </citation>
    <scope>NUCLEOTIDE SEQUENCE [LARGE SCALE GENOMIC DNA]</scope>
    <source>
        <strain evidence="3 4">DSM 18116</strain>
    </source>
</reference>
<sequence>MHIMKAAKGLLPAVFITMMMACNDNANSKEQTKNADSLTSTATINTPTDSSNTSTTAASPAPTADCMIKATLGAREWKASGVTVNRVNEHLTISHDGDYTDSTDIHNMQIIINNYNGPGTYTFDGSGNVTFSFGFTQTDNYLTSSQSSTGSIIVTEHSKTSFKATFSFKASNTDGDGKTIEVINGEVSAKDGGNCRVQEYVNPS</sequence>
<name>A0A4Q7MUR8_9BACT</name>
<dbReference type="Pfam" id="PF19765">
    <property type="entry name" value="DUF6252"/>
    <property type="match status" value="1"/>
</dbReference>
<gene>
    <name evidence="3" type="ORF">EV199_4575</name>
</gene>
<dbReference type="EMBL" id="SGXA01000002">
    <property type="protein sequence ID" value="RZS72652.1"/>
    <property type="molecule type" value="Genomic_DNA"/>
</dbReference>
<keyword evidence="2" id="KW-0732">Signal</keyword>
<dbReference type="OrthoDB" id="824283at2"/>